<dbReference type="PANTHER" id="PTHR15036">
    <property type="entry name" value="PIKACHURIN-LIKE PROTEIN"/>
    <property type="match status" value="1"/>
</dbReference>
<organism evidence="12 13">
    <name type="scientific">Phrynocephalus forsythii</name>
    <dbReference type="NCBI Taxonomy" id="171643"/>
    <lineage>
        <taxon>Eukaryota</taxon>
        <taxon>Metazoa</taxon>
        <taxon>Chordata</taxon>
        <taxon>Craniata</taxon>
        <taxon>Vertebrata</taxon>
        <taxon>Euteleostomi</taxon>
        <taxon>Lepidosauria</taxon>
        <taxon>Squamata</taxon>
        <taxon>Bifurcata</taxon>
        <taxon>Unidentata</taxon>
        <taxon>Episquamata</taxon>
        <taxon>Toxicofera</taxon>
        <taxon>Iguania</taxon>
        <taxon>Acrodonta</taxon>
        <taxon>Agamidae</taxon>
        <taxon>Agaminae</taxon>
        <taxon>Phrynocephalus</taxon>
    </lineage>
</organism>
<evidence type="ECO:0000256" key="3">
    <source>
        <dbReference type="ARBA" id="ARBA00022729"/>
    </source>
</evidence>
<keyword evidence="13" id="KW-1185">Reference proteome</keyword>
<reference evidence="12" key="1">
    <citation type="journal article" date="2023" name="DNA Res.">
        <title>Chromosome-level genome assembly of Phrynocephalus forsythii using third-generation DNA sequencing and Hi-C analysis.</title>
        <authorList>
            <person name="Qi Y."/>
            <person name="Zhao W."/>
            <person name="Zhao Y."/>
            <person name="Niu C."/>
            <person name="Cao S."/>
            <person name="Zhang Y."/>
        </authorList>
    </citation>
    <scope>NUCLEOTIDE SEQUENCE</scope>
    <source>
        <tissue evidence="12">Muscle</tissue>
    </source>
</reference>
<evidence type="ECO:0000256" key="7">
    <source>
        <dbReference type="ARBA" id="ARBA00023157"/>
    </source>
</evidence>
<name>A0A9Q0XAS5_9SAUR</name>
<gene>
    <name evidence="12" type="ORF">JRQ81_009470</name>
</gene>
<dbReference type="PROSITE" id="PS50026">
    <property type="entry name" value="EGF_3"/>
    <property type="match status" value="1"/>
</dbReference>
<dbReference type="PANTHER" id="PTHR15036:SF52">
    <property type="entry name" value="NEUREXIN-2"/>
    <property type="match status" value="1"/>
</dbReference>
<dbReference type="GO" id="GO:0016020">
    <property type="term" value="C:membrane"/>
    <property type="evidence" value="ECO:0007669"/>
    <property type="project" value="UniProtKB-SubCell"/>
</dbReference>
<dbReference type="FunFam" id="2.10.25.10:FF:000015">
    <property type="entry name" value="neurexin-1 isoform X1"/>
    <property type="match status" value="1"/>
</dbReference>
<dbReference type="Gene3D" id="2.60.120.200">
    <property type="match status" value="2"/>
</dbReference>
<evidence type="ECO:0000259" key="11">
    <source>
        <dbReference type="PROSITE" id="PS50026"/>
    </source>
</evidence>
<keyword evidence="4" id="KW-0325">Glycoprotein</keyword>
<protein>
    <recommendedName>
        <fullName evidence="11">EGF-like domain-containing protein</fullName>
    </recommendedName>
</protein>
<keyword evidence="6" id="KW-0472">Membrane</keyword>
<evidence type="ECO:0000313" key="13">
    <source>
        <dbReference type="Proteomes" id="UP001142489"/>
    </source>
</evidence>
<proteinExistence type="predicted"/>
<evidence type="ECO:0000256" key="9">
    <source>
        <dbReference type="ARBA" id="ARBA00035005"/>
    </source>
</evidence>
<keyword evidence="4" id="KW-0654">Proteoglycan</keyword>
<evidence type="ECO:0000256" key="8">
    <source>
        <dbReference type="ARBA" id="ARBA00023207"/>
    </source>
</evidence>
<dbReference type="SUPFAM" id="SSF49899">
    <property type="entry name" value="Concanavalin A-like lectins/glucanases"/>
    <property type="match status" value="2"/>
</dbReference>
<dbReference type="InterPro" id="IPR050372">
    <property type="entry name" value="Neurexin-related_CASP"/>
</dbReference>
<feature type="domain" description="EGF-like" evidence="11">
    <location>
        <begin position="102"/>
        <end position="139"/>
    </location>
</feature>
<accession>A0A9Q0XAS5</accession>
<dbReference type="InterPro" id="IPR001791">
    <property type="entry name" value="Laminin_G"/>
</dbReference>
<comment type="caution">
    <text evidence="12">The sequence shown here is derived from an EMBL/GenBank/DDBJ whole genome shotgun (WGS) entry which is preliminary data.</text>
</comment>
<feature type="non-terminal residue" evidence="12">
    <location>
        <position position="201"/>
    </location>
</feature>
<dbReference type="OrthoDB" id="5989513at2759"/>
<evidence type="ECO:0000256" key="2">
    <source>
        <dbReference type="ARBA" id="ARBA00022692"/>
    </source>
</evidence>
<dbReference type="Gene3D" id="2.10.25.10">
    <property type="entry name" value="Laminin"/>
    <property type="match status" value="1"/>
</dbReference>
<evidence type="ECO:0000256" key="4">
    <source>
        <dbReference type="ARBA" id="ARBA00022974"/>
    </source>
</evidence>
<keyword evidence="2" id="KW-0812">Transmembrane</keyword>
<evidence type="ECO:0000256" key="10">
    <source>
        <dbReference type="PROSITE-ProRule" id="PRU00076"/>
    </source>
</evidence>
<comment type="caution">
    <text evidence="10">Lacks conserved residue(s) required for the propagation of feature annotation.</text>
</comment>
<evidence type="ECO:0000256" key="1">
    <source>
        <dbReference type="ARBA" id="ARBA00022536"/>
    </source>
</evidence>
<dbReference type="InterPro" id="IPR013320">
    <property type="entry name" value="ConA-like_dom_sf"/>
</dbReference>
<dbReference type="Pfam" id="PF02210">
    <property type="entry name" value="Laminin_G_2"/>
    <property type="match status" value="1"/>
</dbReference>
<sequence length="201" mass="22006">MKGNSDKPVNDNQWHNVIVSRDTQNVHTLKIDSRTVTQHSNGARNLDLKAEADIAFILWTLSNLGLQINSKKSILTPVPMVSFIGAMLDANRARAYPSQDRPSTTCTEDSCANQGVCLQQWDGYTCDCTMTSYGGPVCNDPGTTYIFGKGGALITYTWPPNDRPSTRADRLAVGFSTHQKNAILVRVDSASGLGDYLQLHI</sequence>
<keyword evidence="1 10" id="KW-0245">EGF-like domain</keyword>
<dbReference type="InterPro" id="IPR000742">
    <property type="entry name" value="EGF"/>
</dbReference>
<comment type="subcellular location">
    <subcellularLocation>
        <location evidence="9">Presynaptic cell membrane</location>
        <topology evidence="9">Single-pass type I membrane protein</topology>
    </subcellularLocation>
</comment>
<keyword evidence="7" id="KW-1015">Disulfide bond</keyword>
<evidence type="ECO:0000313" key="12">
    <source>
        <dbReference type="EMBL" id="KAJ7307450.1"/>
    </source>
</evidence>
<dbReference type="AlphaFoldDB" id="A0A9Q0XAS5"/>
<dbReference type="EMBL" id="JAPFRF010000019">
    <property type="protein sequence ID" value="KAJ7307450.1"/>
    <property type="molecule type" value="Genomic_DNA"/>
</dbReference>
<keyword evidence="5" id="KW-1133">Transmembrane helix</keyword>
<keyword evidence="3" id="KW-0732">Signal</keyword>
<evidence type="ECO:0000256" key="6">
    <source>
        <dbReference type="ARBA" id="ARBA00023136"/>
    </source>
</evidence>
<keyword evidence="8" id="KW-0357">Heparan sulfate</keyword>
<dbReference type="Proteomes" id="UP001142489">
    <property type="component" value="Unassembled WGS sequence"/>
</dbReference>
<evidence type="ECO:0000256" key="5">
    <source>
        <dbReference type="ARBA" id="ARBA00022989"/>
    </source>
</evidence>